<keyword evidence="6" id="KW-0479">Metal-binding</keyword>
<keyword evidence="15" id="KW-1185">Reference proteome</keyword>
<feature type="compositionally biased region" description="Gly residues" evidence="11">
    <location>
        <begin position="851"/>
        <end position="860"/>
    </location>
</feature>
<sequence length="948" mass="101777">MAPIPDTLSPPGSSSYSSDTMTVGDGTWDFTKNTFLLPNLVGLNFETMQYNGMGNRFSSMPQYHAMILAHGVLAAITFLFIIPIAILTVRFYASAPGYAVRYHAYLQVLAVGFTTVIFILGFFAVGPPRNLTNPHHGIGVAIYVLILLQAVGGRLVKHIRGRSLRLHLHKWSGRLIALLGMAQVPLGLCLYGSPKVTFILYAVWMAFLVFLYFVLDYRDQGRREFVLSGGRSDGGGMHSRVTEDRRSSKKGGGMGWLGPLAAGAGIMALMRGRRKNRDRDTERGHSRSPSPSNVTSHRHRHESEVIPSPRGSDSYFDEKSTNVHSRRRESGGGGGGFMKTLLGVGAGLGAGALVGRMLGRRNSGRRGDESEYSAVATDTPSRVHRPRRNTAPPTEYSDYSDLTQEPRRHSYRDHGRRSPLLPPPGDPVTAAAAISASEPRPVARPPMTPQRSHGGRSRFESIDGSDYSSYVSPSRRPSTQKKSGGVGKGILAGIGLGWFAKKAKDRRDRREERLRDEEDRRMEEEERRAGNRTSRYTGDGYPTPTRRESQRRRPTRPRPAPSATTVSAFTEESSTIEAPSHAPYDPAPVGGGARPPPAPVPVPGAPPMAPPPTGPVPVPVPVPINPAGRSSRSQSASRHDNVFDPVLMPPMPDDPRGVLHESGSETYFSSGGRPHRRHSTRRGRRGNGDPEAAAAAAAASASLLAAQVDEERQRRGESPLAGPSGQPVSVKVKVHDDRDRNITLRRLTEEEMAASQRRDHSASQAPGGRRRRNDSVSSVGSTGYDTPTGGGRRYRREGRPEARDNSRSSTGRAEAAAESHVEGQESSLAAAPPPPPPPFAPLSPPNPAFVQGGGGAGRGRAGNKDSAYYSGGQAGPSGQVPAAGATMSSLGGSPAGGTHATWSAITPSPGGPQGSLDHTPSAADRRRRRRLERRDGSSRPATATVDFE</sequence>
<comment type="cofactor">
    <cofactor evidence="1">
        <name>heme b</name>
        <dbReference type="ChEBI" id="CHEBI:60344"/>
    </cofactor>
</comment>
<feature type="compositionally biased region" description="Low complexity" evidence="11">
    <location>
        <begin position="465"/>
        <end position="477"/>
    </location>
</feature>
<comment type="caution">
    <text evidence="14">The sequence shown here is derived from an EMBL/GenBank/DDBJ whole genome shotgun (WGS) entry which is preliminary data.</text>
</comment>
<feature type="compositionally biased region" description="Polar residues" evidence="11">
    <location>
        <begin position="566"/>
        <end position="577"/>
    </location>
</feature>
<evidence type="ECO:0000256" key="7">
    <source>
        <dbReference type="ARBA" id="ARBA00022982"/>
    </source>
</evidence>
<feature type="compositionally biased region" description="Basic and acidic residues" evidence="11">
    <location>
        <begin position="733"/>
        <end position="749"/>
    </location>
</feature>
<dbReference type="PANTHER" id="PTHR15422">
    <property type="entry name" value="OS05G0565100 PROTEIN"/>
    <property type="match status" value="1"/>
</dbReference>
<feature type="region of interest" description="Disordered" evidence="11">
    <location>
        <begin position="273"/>
        <end position="335"/>
    </location>
</feature>
<keyword evidence="4" id="KW-0349">Heme</keyword>
<feature type="compositionally biased region" description="Basic and acidic residues" evidence="11">
    <location>
        <begin position="797"/>
        <end position="806"/>
    </location>
</feature>
<feature type="domain" description="Cytochrome b561" evidence="13">
    <location>
        <begin position="69"/>
        <end position="188"/>
    </location>
</feature>
<dbReference type="PANTHER" id="PTHR15422:SF24">
    <property type="entry name" value="DOMON RELATED DOMAIN-CONTAINING PROTEIN"/>
    <property type="match status" value="1"/>
</dbReference>
<keyword evidence="9" id="KW-0408">Iron</keyword>
<feature type="compositionally biased region" description="Pro residues" evidence="11">
    <location>
        <begin position="831"/>
        <end position="847"/>
    </location>
</feature>
<reference evidence="15" key="1">
    <citation type="journal article" date="2023" name="Mol. Phylogenet. Evol.">
        <title>Genome-scale phylogeny and comparative genomics of the fungal order Sordariales.</title>
        <authorList>
            <person name="Hensen N."/>
            <person name="Bonometti L."/>
            <person name="Westerberg I."/>
            <person name="Brannstrom I.O."/>
            <person name="Guillou S."/>
            <person name="Cros-Aarteil S."/>
            <person name="Calhoun S."/>
            <person name="Haridas S."/>
            <person name="Kuo A."/>
            <person name="Mondo S."/>
            <person name="Pangilinan J."/>
            <person name="Riley R."/>
            <person name="LaButti K."/>
            <person name="Andreopoulos B."/>
            <person name="Lipzen A."/>
            <person name="Chen C."/>
            <person name="Yan M."/>
            <person name="Daum C."/>
            <person name="Ng V."/>
            <person name="Clum A."/>
            <person name="Steindorff A."/>
            <person name="Ohm R.A."/>
            <person name="Martin F."/>
            <person name="Silar P."/>
            <person name="Natvig D.O."/>
            <person name="Lalanne C."/>
            <person name="Gautier V."/>
            <person name="Ament-Velasquez S.L."/>
            <person name="Kruys A."/>
            <person name="Hutchinson M.I."/>
            <person name="Powell A.J."/>
            <person name="Barry K."/>
            <person name="Miller A.N."/>
            <person name="Grigoriev I.V."/>
            <person name="Debuchy R."/>
            <person name="Gladieux P."/>
            <person name="Hiltunen Thoren M."/>
            <person name="Johannesson H."/>
        </authorList>
    </citation>
    <scope>NUCLEOTIDE SEQUENCE [LARGE SCALE GENOMIC DNA]</scope>
    <source>
        <strain evidence="15">CBS 340.73</strain>
    </source>
</reference>
<dbReference type="CDD" id="cd08760">
    <property type="entry name" value="Cyt_b561_FRRS1_like"/>
    <property type="match status" value="1"/>
</dbReference>
<name>A0AAN6N740_9PEZI</name>
<keyword evidence="7" id="KW-0249">Electron transport</keyword>
<evidence type="ECO:0000256" key="2">
    <source>
        <dbReference type="ARBA" id="ARBA00004141"/>
    </source>
</evidence>
<evidence type="ECO:0000256" key="12">
    <source>
        <dbReference type="SAM" id="Phobius"/>
    </source>
</evidence>
<keyword evidence="5 12" id="KW-0812">Transmembrane</keyword>
<keyword evidence="10 12" id="KW-0472">Membrane</keyword>
<feature type="transmembrane region" description="Helical" evidence="12">
    <location>
        <begin position="67"/>
        <end position="92"/>
    </location>
</feature>
<organism evidence="14 15">
    <name type="scientific">Diplogelasinospora grovesii</name>
    <dbReference type="NCBI Taxonomy" id="303347"/>
    <lineage>
        <taxon>Eukaryota</taxon>
        <taxon>Fungi</taxon>
        <taxon>Dikarya</taxon>
        <taxon>Ascomycota</taxon>
        <taxon>Pezizomycotina</taxon>
        <taxon>Sordariomycetes</taxon>
        <taxon>Sordariomycetidae</taxon>
        <taxon>Sordariales</taxon>
        <taxon>Diplogelasinosporaceae</taxon>
        <taxon>Diplogelasinospora</taxon>
    </lineage>
</organism>
<evidence type="ECO:0000313" key="14">
    <source>
        <dbReference type="EMBL" id="KAK3940396.1"/>
    </source>
</evidence>
<dbReference type="GO" id="GO:0140575">
    <property type="term" value="F:transmembrane monodehydroascorbate reductase activity"/>
    <property type="evidence" value="ECO:0007669"/>
    <property type="project" value="InterPro"/>
</dbReference>
<feature type="compositionally biased region" description="Gly residues" evidence="11">
    <location>
        <begin position="484"/>
        <end position="496"/>
    </location>
</feature>
<feature type="compositionally biased region" description="Pro residues" evidence="11">
    <location>
        <begin position="594"/>
        <end position="624"/>
    </location>
</feature>
<evidence type="ECO:0000256" key="1">
    <source>
        <dbReference type="ARBA" id="ARBA00001970"/>
    </source>
</evidence>
<dbReference type="AlphaFoldDB" id="A0AAN6N740"/>
<dbReference type="Gene3D" id="1.20.120.1770">
    <property type="match status" value="1"/>
</dbReference>
<evidence type="ECO:0000256" key="3">
    <source>
        <dbReference type="ARBA" id="ARBA00022448"/>
    </source>
</evidence>
<protein>
    <recommendedName>
        <fullName evidence="13">Cytochrome b561 domain-containing protein</fullName>
    </recommendedName>
</protein>
<feature type="transmembrane region" description="Helical" evidence="12">
    <location>
        <begin position="137"/>
        <end position="155"/>
    </location>
</feature>
<evidence type="ECO:0000256" key="4">
    <source>
        <dbReference type="ARBA" id="ARBA00022617"/>
    </source>
</evidence>
<feature type="compositionally biased region" description="Low complexity" evidence="11">
    <location>
        <begin position="625"/>
        <end position="636"/>
    </location>
</feature>
<feature type="compositionally biased region" description="Low complexity" evidence="11">
    <location>
        <begin position="692"/>
        <end position="706"/>
    </location>
</feature>
<accession>A0AAN6N740</accession>
<keyword evidence="3" id="KW-0813">Transport</keyword>
<dbReference type="Proteomes" id="UP001303473">
    <property type="component" value="Unassembled WGS sequence"/>
</dbReference>
<proteinExistence type="predicted"/>
<feature type="compositionally biased region" description="Basic residues" evidence="11">
    <location>
        <begin position="673"/>
        <end position="685"/>
    </location>
</feature>
<feature type="compositionally biased region" description="Basic and acidic residues" evidence="11">
    <location>
        <begin position="505"/>
        <end position="529"/>
    </location>
</feature>
<feature type="compositionally biased region" description="Basic and acidic residues" evidence="11">
    <location>
        <begin position="653"/>
        <end position="663"/>
    </location>
</feature>
<evidence type="ECO:0000259" key="13">
    <source>
        <dbReference type="SMART" id="SM00665"/>
    </source>
</evidence>
<evidence type="ECO:0000256" key="6">
    <source>
        <dbReference type="ARBA" id="ARBA00022723"/>
    </source>
</evidence>
<feature type="transmembrane region" description="Helical" evidence="12">
    <location>
        <begin position="199"/>
        <end position="215"/>
    </location>
</feature>
<evidence type="ECO:0000256" key="11">
    <source>
        <dbReference type="SAM" id="MobiDB-lite"/>
    </source>
</evidence>
<keyword evidence="8 12" id="KW-1133">Transmembrane helix</keyword>
<comment type="subcellular location">
    <subcellularLocation>
        <location evidence="2">Membrane</location>
        <topology evidence="2">Multi-pass membrane protein</topology>
    </subcellularLocation>
</comment>
<feature type="region of interest" description="Disordered" evidence="11">
    <location>
        <begin position="228"/>
        <end position="256"/>
    </location>
</feature>
<feature type="region of interest" description="Disordered" evidence="11">
    <location>
        <begin position="360"/>
        <end position="948"/>
    </location>
</feature>
<gene>
    <name evidence="14" type="ORF">QBC46DRAFT_313940</name>
</gene>
<dbReference type="GO" id="GO:0020037">
    <property type="term" value="F:heme binding"/>
    <property type="evidence" value="ECO:0007669"/>
    <property type="project" value="TreeGrafter"/>
</dbReference>
<dbReference type="SMART" id="SM00665">
    <property type="entry name" value="B561"/>
    <property type="match status" value="1"/>
</dbReference>
<feature type="transmembrane region" description="Helical" evidence="12">
    <location>
        <begin position="175"/>
        <end position="193"/>
    </location>
</feature>
<evidence type="ECO:0000256" key="8">
    <source>
        <dbReference type="ARBA" id="ARBA00022989"/>
    </source>
</evidence>
<evidence type="ECO:0000313" key="15">
    <source>
        <dbReference type="Proteomes" id="UP001303473"/>
    </source>
</evidence>
<feature type="transmembrane region" description="Helical" evidence="12">
    <location>
        <begin position="104"/>
        <end position="125"/>
    </location>
</feature>
<evidence type="ECO:0000256" key="5">
    <source>
        <dbReference type="ARBA" id="ARBA00022692"/>
    </source>
</evidence>
<dbReference type="EMBL" id="MU853797">
    <property type="protein sequence ID" value="KAK3940396.1"/>
    <property type="molecule type" value="Genomic_DNA"/>
</dbReference>
<feature type="transmembrane region" description="Helical" evidence="12">
    <location>
        <begin position="253"/>
        <end position="270"/>
    </location>
</feature>
<evidence type="ECO:0000256" key="10">
    <source>
        <dbReference type="ARBA" id="ARBA00023136"/>
    </source>
</evidence>
<dbReference type="GO" id="GO:0046872">
    <property type="term" value="F:metal ion binding"/>
    <property type="evidence" value="ECO:0007669"/>
    <property type="project" value="UniProtKB-KW"/>
</dbReference>
<dbReference type="InterPro" id="IPR006593">
    <property type="entry name" value="Cyt_b561/ferric_Rdtase_TM"/>
</dbReference>
<dbReference type="InterPro" id="IPR045150">
    <property type="entry name" value="CYB561D1/2"/>
</dbReference>
<evidence type="ECO:0000256" key="9">
    <source>
        <dbReference type="ARBA" id="ARBA00023004"/>
    </source>
</evidence>
<dbReference type="GO" id="GO:0016020">
    <property type="term" value="C:membrane"/>
    <property type="evidence" value="ECO:0007669"/>
    <property type="project" value="UniProtKB-SubCell"/>
</dbReference>